<sequence length="37" mass="4503">MYWRQGLYTPEIRRSLQDIIQFNKLAWQGIFDQGENS</sequence>
<proteinExistence type="predicted"/>
<name>B4VYX3_9CYAN</name>
<gene>
    <name evidence="1" type="ORF">MC7420_3340</name>
</gene>
<protein>
    <submittedName>
        <fullName evidence="1">Uncharacterized protein</fullName>
    </submittedName>
</protein>
<organism evidence="1 2">
    <name type="scientific">Coleofasciculus chthonoplastes PCC 7420</name>
    <dbReference type="NCBI Taxonomy" id="118168"/>
    <lineage>
        <taxon>Bacteria</taxon>
        <taxon>Bacillati</taxon>
        <taxon>Cyanobacteriota</taxon>
        <taxon>Cyanophyceae</taxon>
        <taxon>Coleofasciculales</taxon>
        <taxon>Coleofasciculaceae</taxon>
        <taxon>Coleofasciculus</taxon>
    </lineage>
</organism>
<accession>B4VYX3</accession>
<reference evidence="1 2" key="1">
    <citation type="submission" date="2008-07" db="EMBL/GenBank/DDBJ databases">
        <authorList>
            <person name="Tandeau de Marsac N."/>
            <person name="Ferriera S."/>
            <person name="Johnson J."/>
            <person name="Kravitz S."/>
            <person name="Beeson K."/>
            <person name="Sutton G."/>
            <person name="Rogers Y.-H."/>
            <person name="Friedman R."/>
            <person name="Frazier M."/>
            <person name="Venter J.C."/>
        </authorList>
    </citation>
    <scope>NUCLEOTIDE SEQUENCE [LARGE SCALE GENOMIC DNA]</scope>
    <source>
        <strain evidence="1 2">PCC 7420</strain>
    </source>
</reference>
<keyword evidence="2" id="KW-1185">Reference proteome</keyword>
<dbReference type="Proteomes" id="UP000003835">
    <property type="component" value="Unassembled WGS sequence"/>
</dbReference>
<dbReference type="HOGENOM" id="CLU_3342487_0_0_3"/>
<dbReference type="AlphaFoldDB" id="B4VYX3"/>
<dbReference type="EMBL" id="DS989861">
    <property type="protein sequence ID" value="EDX72894.1"/>
    <property type="molecule type" value="Genomic_DNA"/>
</dbReference>
<evidence type="ECO:0000313" key="1">
    <source>
        <dbReference type="EMBL" id="EDX72894.1"/>
    </source>
</evidence>
<evidence type="ECO:0000313" key="2">
    <source>
        <dbReference type="Proteomes" id="UP000003835"/>
    </source>
</evidence>
<dbReference type="STRING" id="118168.MC7420_3340"/>